<dbReference type="InterPro" id="IPR057798">
    <property type="entry name" value="PH_YqeB"/>
</dbReference>
<dbReference type="Proteomes" id="UP000198253">
    <property type="component" value="Chromosome I"/>
</dbReference>
<evidence type="ECO:0000313" key="3">
    <source>
        <dbReference type="EMBL" id="SCE77390.1"/>
    </source>
</evidence>
<gene>
    <name evidence="3" type="ORF">GA0070618_0825</name>
</gene>
<dbReference type="RefSeq" id="WP_143740222.1">
    <property type="nucleotide sequence ID" value="NZ_LT607413.1"/>
</dbReference>
<organism evidence="3 4">
    <name type="scientific">Micromonospora echinospora</name>
    <name type="common">Micromonospora purpurea</name>
    <dbReference type="NCBI Taxonomy" id="1877"/>
    <lineage>
        <taxon>Bacteria</taxon>
        <taxon>Bacillati</taxon>
        <taxon>Actinomycetota</taxon>
        <taxon>Actinomycetes</taxon>
        <taxon>Micromonosporales</taxon>
        <taxon>Micromonosporaceae</taxon>
        <taxon>Micromonospora</taxon>
    </lineage>
</organism>
<dbReference type="AlphaFoldDB" id="A0A1C4V053"/>
<dbReference type="InParanoid" id="A0A1C4V053"/>
<accession>A0A1C4V053</accession>
<name>A0A1C4V053_MICEC</name>
<sequence>MPGQAVPAGPNPGSPVVVSGGVGELALFWGGFPALGAGAGWLLATFVDRLAGWSWVPAQDLLELVASLPEPQVTVGALAVGTLAGLVIAGIGTWERLVVTVAPDRVALRQKGEEQEWSRATVRAVFRDRRQLVLLGPADEELFRESCDLSDRRLREAFLAHGYPWLAEDPHRDRYRRWVPGLPDLPPGADALLRARQDALKHDRRDDARELRRELAALGLVVRDESKRQYFRLTRAG</sequence>
<reference evidence="4" key="1">
    <citation type="submission" date="2016-06" db="EMBL/GenBank/DDBJ databases">
        <authorList>
            <person name="Varghese N."/>
            <person name="Submissions Spin"/>
        </authorList>
    </citation>
    <scope>NUCLEOTIDE SEQUENCE [LARGE SCALE GENOMIC DNA]</scope>
    <source>
        <strain evidence="4">DSM 43816</strain>
    </source>
</reference>
<dbReference type="InterPro" id="IPR056411">
    <property type="entry name" value="CysS_C"/>
</dbReference>
<evidence type="ECO:0008006" key="5">
    <source>
        <dbReference type="Google" id="ProtNLM"/>
    </source>
</evidence>
<dbReference type="Pfam" id="PF23493">
    <property type="entry name" value="CysS_C"/>
    <property type="match status" value="1"/>
</dbReference>
<evidence type="ECO:0000259" key="2">
    <source>
        <dbReference type="Pfam" id="PF23494"/>
    </source>
</evidence>
<proteinExistence type="predicted"/>
<evidence type="ECO:0000313" key="4">
    <source>
        <dbReference type="Proteomes" id="UP000198253"/>
    </source>
</evidence>
<feature type="domain" description="Cysteinyl-tRNA ligase anticodon binding" evidence="1">
    <location>
        <begin position="183"/>
        <end position="232"/>
    </location>
</feature>
<dbReference type="EMBL" id="LT607413">
    <property type="protein sequence ID" value="SCE77390.1"/>
    <property type="molecule type" value="Genomic_DNA"/>
</dbReference>
<dbReference type="OrthoDB" id="5145029at2"/>
<keyword evidence="4" id="KW-1185">Reference proteome</keyword>
<dbReference type="Pfam" id="PF23494">
    <property type="entry name" value="bPH_10"/>
    <property type="match status" value="1"/>
</dbReference>
<protein>
    <recommendedName>
        <fullName evidence="5">DUF308 domain-containing protein</fullName>
    </recommendedName>
</protein>
<evidence type="ECO:0000259" key="1">
    <source>
        <dbReference type="Pfam" id="PF23493"/>
    </source>
</evidence>
<feature type="domain" description="YqeB PH" evidence="2">
    <location>
        <begin position="17"/>
        <end position="165"/>
    </location>
</feature>